<organism evidence="2 3">
    <name type="scientific">Rhizobium paknamense</name>
    <dbReference type="NCBI Taxonomy" id="1206817"/>
    <lineage>
        <taxon>Bacteria</taxon>
        <taxon>Pseudomonadati</taxon>
        <taxon>Pseudomonadota</taxon>
        <taxon>Alphaproteobacteria</taxon>
        <taxon>Hyphomicrobiales</taxon>
        <taxon>Rhizobiaceae</taxon>
        <taxon>Rhizobium/Agrobacterium group</taxon>
        <taxon>Rhizobium</taxon>
    </lineage>
</organism>
<evidence type="ECO:0000313" key="2">
    <source>
        <dbReference type="EMBL" id="MDQ0454366.1"/>
    </source>
</evidence>
<accession>A0ABU0I807</accession>
<reference evidence="2 3" key="1">
    <citation type="submission" date="2023-07" db="EMBL/GenBank/DDBJ databases">
        <title>Genomic Encyclopedia of Type Strains, Phase IV (KMG-IV): sequencing the most valuable type-strain genomes for metagenomic binning, comparative biology and taxonomic classification.</title>
        <authorList>
            <person name="Goeker M."/>
        </authorList>
    </citation>
    <scope>NUCLEOTIDE SEQUENCE [LARGE SCALE GENOMIC DNA]</scope>
    <source>
        <strain evidence="2 3">DSM 100301</strain>
    </source>
</reference>
<dbReference type="Pfam" id="PF00149">
    <property type="entry name" value="Metallophos"/>
    <property type="match status" value="1"/>
</dbReference>
<dbReference type="Proteomes" id="UP001235269">
    <property type="component" value="Unassembled WGS sequence"/>
</dbReference>
<name>A0ABU0I807_9HYPH</name>
<evidence type="ECO:0000259" key="1">
    <source>
        <dbReference type="Pfam" id="PF00149"/>
    </source>
</evidence>
<dbReference type="PANTHER" id="PTHR16509:SF1">
    <property type="entry name" value="MANGANESE-DEPENDENT ADP-RIBOSE_CDP-ALCOHOL DIPHOSPHATASE"/>
    <property type="match status" value="1"/>
</dbReference>
<dbReference type="Gene3D" id="3.60.21.10">
    <property type="match status" value="1"/>
</dbReference>
<dbReference type="RefSeq" id="WP_307156544.1">
    <property type="nucleotide sequence ID" value="NZ_JAUSWH010000001.1"/>
</dbReference>
<dbReference type="InterPro" id="IPR004843">
    <property type="entry name" value="Calcineurin-like_PHP"/>
</dbReference>
<keyword evidence="3" id="KW-1185">Reference proteome</keyword>
<dbReference type="SUPFAM" id="SSF56300">
    <property type="entry name" value="Metallo-dependent phosphatases"/>
    <property type="match status" value="1"/>
</dbReference>
<proteinExistence type="predicted"/>
<dbReference type="EMBL" id="JAUSWH010000001">
    <property type="protein sequence ID" value="MDQ0454366.1"/>
    <property type="molecule type" value="Genomic_DNA"/>
</dbReference>
<sequence length="291" mass="32052">MTHPLLRLGIIADPQYAELPPDTRLNRYFANSLEKLDEAIDLFNSRDLDLVVMLGDLIDRGEQHFAAALERFGRCRHDYLLLPGNHDFAVSLETRKRVHALMGLPAPSYSRVIKGMRLIVLDTCEISSFATLPGTEKAEEARRWLARLRAEGALNAHDWNAGVSETQLHWLKGELNAAEAAGEKALVLGHYPLHPFSDHCLWNGDAVAAAIAESPAAIAYLNGHDHRGGHGRLGAVDFVTFKGMVDGDTETAFAILTLWPGTLEVEGFGRQDSMRLDRLPAEGQDMANAGR</sequence>
<gene>
    <name evidence="2" type="ORF">QO005_000681</name>
</gene>
<comment type="caution">
    <text evidence="2">The sequence shown here is derived from an EMBL/GenBank/DDBJ whole genome shotgun (WGS) entry which is preliminary data.</text>
</comment>
<protein>
    <submittedName>
        <fullName evidence="2">3',5'-cyclic AMP phosphodiesterase CpdA</fullName>
    </submittedName>
</protein>
<feature type="domain" description="Calcineurin-like phosphoesterase" evidence="1">
    <location>
        <begin position="7"/>
        <end position="227"/>
    </location>
</feature>
<dbReference type="PANTHER" id="PTHR16509">
    <property type="match status" value="1"/>
</dbReference>
<dbReference type="InterPro" id="IPR029052">
    <property type="entry name" value="Metallo-depent_PP-like"/>
</dbReference>
<evidence type="ECO:0000313" key="3">
    <source>
        <dbReference type="Proteomes" id="UP001235269"/>
    </source>
</evidence>